<dbReference type="OrthoDB" id="69496at2759"/>
<feature type="domain" description="Saposin B-type" evidence="8">
    <location>
        <begin position="40"/>
        <end position="117"/>
    </location>
</feature>
<evidence type="ECO:0000256" key="1">
    <source>
        <dbReference type="ARBA" id="ARBA00004613"/>
    </source>
</evidence>
<keyword evidence="2" id="KW-0964">Secreted</keyword>
<dbReference type="STRING" id="1314790.A0A1Y1ZCT5"/>
<evidence type="ECO:0000259" key="8">
    <source>
        <dbReference type="PROSITE" id="PS50015"/>
    </source>
</evidence>
<dbReference type="Gene3D" id="1.10.225.10">
    <property type="entry name" value="Saposin-like"/>
    <property type="match status" value="1"/>
</dbReference>
<keyword evidence="6" id="KW-0325">Glycoprotein</keyword>
<dbReference type="FunFam" id="1.10.225.10:FF:000002">
    <property type="entry name" value="prosaposin isoform X2"/>
    <property type="match status" value="1"/>
</dbReference>
<reference evidence="9 10" key="1">
    <citation type="submission" date="2016-07" db="EMBL/GenBank/DDBJ databases">
        <title>Pervasive Adenine N6-methylation of Active Genes in Fungi.</title>
        <authorList>
            <consortium name="DOE Joint Genome Institute"/>
            <person name="Mondo S.J."/>
            <person name="Dannebaum R.O."/>
            <person name="Kuo R.C."/>
            <person name="Labutti K."/>
            <person name="Haridas S."/>
            <person name="Kuo A."/>
            <person name="Salamov A."/>
            <person name="Ahrendt S.R."/>
            <person name="Lipzen A."/>
            <person name="Sullivan W."/>
            <person name="Andreopoulos W.B."/>
            <person name="Clum A."/>
            <person name="Lindquist E."/>
            <person name="Daum C."/>
            <person name="Ramamoorthy G.K."/>
            <person name="Gryganskyi A."/>
            <person name="Culley D."/>
            <person name="Magnuson J.K."/>
            <person name="James T.Y."/>
            <person name="O'Malley M.A."/>
            <person name="Stajich J.E."/>
            <person name="Spatafora J.W."/>
            <person name="Visel A."/>
            <person name="Grigoriev I.V."/>
        </authorList>
    </citation>
    <scope>NUCLEOTIDE SEQUENCE [LARGE SCALE GENOMIC DNA]</scope>
    <source>
        <strain evidence="9 10">CBS 931.73</strain>
    </source>
</reference>
<keyword evidence="4" id="KW-0677">Repeat</keyword>
<dbReference type="InterPro" id="IPR008373">
    <property type="entry name" value="Saposin"/>
</dbReference>
<dbReference type="InParanoid" id="A0A1Y1ZCT5"/>
<dbReference type="PANTHER" id="PTHR11480:SF3">
    <property type="entry name" value="BCDNA.GH08312"/>
    <property type="match status" value="1"/>
</dbReference>
<dbReference type="PANTHER" id="PTHR11480">
    <property type="entry name" value="SAPOSIN-RELATED"/>
    <property type="match status" value="1"/>
</dbReference>
<dbReference type="Proteomes" id="UP000193498">
    <property type="component" value="Unassembled WGS sequence"/>
</dbReference>
<evidence type="ECO:0000256" key="2">
    <source>
        <dbReference type="ARBA" id="ARBA00022525"/>
    </source>
</evidence>
<dbReference type="Pfam" id="PF05184">
    <property type="entry name" value="SapB_1"/>
    <property type="match status" value="1"/>
</dbReference>
<comment type="caution">
    <text evidence="9">The sequence shown here is derived from an EMBL/GenBank/DDBJ whole genome shotgun (WGS) entry which is preliminary data.</text>
</comment>
<dbReference type="GO" id="GO:0016020">
    <property type="term" value="C:membrane"/>
    <property type="evidence" value="ECO:0007669"/>
    <property type="project" value="GOC"/>
</dbReference>
<dbReference type="SMART" id="SM00741">
    <property type="entry name" value="SapB"/>
    <property type="match status" value="1"/>
</dbReference>
<dbReference type="PRINTS" id="PR01797">
    <property type="entry name" value="SAPOSIN"/>
</dbReference>
<dbReference type="InterPro" id="IPR008138">
    <property type="entry name" value="SapB_2"/>
</dbReference>
<evidence type="ECO:0000256" key="5">
    <source>
        <dbReference type="ARBA" id="ARBA00023157"/>
    </source>
</evidence>
<sequence>MRFSLPLIASIGALFLSNVSGAAIGINARSSPINAETIGVSPDCAICELAMTQIDELLKNNATESDVKSAVHTVCNYLPTSFSKNCNDFIYEYADIIIQLVIGGTLPLDVCPALSVC</sequence>
<dbReference type="AlphaFoldDB" id="A0A1Y1ZCT5"/>
<proteinExistence type="predicted"/>
<dbReference type="GO" id="GO:0005576">
    <property type="term" value="C:extracellular region"/>
    <property type="evidence" value="ECO:0007669"/>
    <property type="project" value="UniProtKB-SubCell"/>
</dbReference>
<keyword evidence="10" id="KW-1185">Reference proteome</keyword>
<accession>A0A1Y1ZCT5</accession>
<evidence type="ECO:0000256" key="3">
    <source>
        <dbReference type="ARBA" id="ARBA00022729"/>
    </source>
</evidence>
<dbReference type="InterPro" id="IPR007856">
    <property type="entry name" value="SapB_1"/>
</dbReference>
<organism evidence="9 10">
    <name type="scientific">Basidiobolus meristosporus CBS 931.73</name>
    <dbReference type="NCBI Taxonomy" id="1314790"/>
    <lineage>
        <taxon>Eukaryota</taxon>
        <taxon>Fungi</taxon>
        <taxon>Fungi incertae sedis</taxon>
        <taxon>Zoopagomycota</taxon>
        <taxon>Entomophthoromycotina</taxon>
        <taxon>Basidiobolomycetes</taxon>
        <taxon>Basidiobolales</taxon>
        <taxon>Basidiobolaceae</taxon>
        <taxon>Basidiobolus</taxon>
    </lineage>
</organism>
<dbReference type="GO" id="GO:0005737">
    <property type="term" value="C:cytoplasm"/>
    <property type="evidence" value="ECO:0007669"/>
    <property type="project" value="UniProtKB-ARBA"/>
</dbReference>
<evidence type="ECO:0000256" key="6">
    <source>
        <dbReference type="ARBA" id="ARBA00023180"/>
    </source>
</evidence>
<keyword evidence="5" id="KW-1015">Disulfide bond</keyword>
<keyword evidence="3 7" id="KW-0732">Signal</keyword>
<evidence type="ECO:0000256" key="7">
    <source>
        <dbReference type="SAM" id="SignalP"/>
    </source>
</evidence>
<dbReference type="SUPFAM" id="SSF47862">
    <property type="entry name" value="Saposin"/>
    <property type="match status" value="1"/>
</dbReference>
<dbReference type="EMBL" id="MCFE01000007">
    <property type="protein sequence ID" value="ORY07625.1"/>
    <property type="molecule type" value="Genomic_DNA"/>
</dbReference>
<feature type="signal peptide" evidence="7">
    <location>
        <begin position="1"/>
        <end position="21"/>
    </location>
</feature>
<evidence type="ECO:0000256" key="4">
    <source>
        <dbReference type="ARBA" id="ARBA00022737"/>
    </source>
</evidence>
<dbReference type="InterPro" id="IPR008139">
    <property type="entry name" value="SaposinB_dom"/>
</dbReference>
<evidence type="ECO:0000313" key="9">
    <source>
        <dbReference type="EMBL" id="ORY07625.1"/>
    </source>
</evidence>
<name>A0A1Y1ZCT5_9FUNG</name>
<protein>
    <submittedName>
        <fullName evidence="9">Saposin</fullName>
    </submittedName>
</protein>
<dbReference type="InterPro" id="IPR051428">
    <property type="entry name" value="Sphingo_Act-Surfact_Prot"/>
</dbReference>
<feature type="non-terminal residue" evidence="9">
    <location>
        <position position="1"/>
    </location>
</feature>
<dbReference type="PROSITE" id="PS50015">
    <property type="entry name" value="SAP_B"/>
    <property type="match status" value="1"/>
</dbReference>
<comment type="subcellular location">
    <subcellularLocation>
        <location evidence="1">Secreted</location>
    </subcellularLocation>
</comment>
<evidence type="ECO:0000313" key="10">
    <source>
        <dbReference type="Proteomes" id="UP000193498"/>
    </source>
</evidence>
<dbReference type="GO" id="GO:0006665">
    <property type="term" value="P:sphingolipid metabolic process"/>
    <property type="evidence" value="ECO:0007669"/>
    <property type="project" value="InterPro"/>
</dbReference>
<feature type="chain" id="PRO_5012011020" evidence="7">
    <location>
        <begin position="22"/>
        <end position="117"/>
    </location>
</feature>
<gene>
    <name evidence="9" type="ORF">K493DRAFT_310164</name>
</gene>
<dbReference type="Pfam" id="PF03489">
    <property type="entry name" value="SapB_2"/>
    <property type="match status" value="1"/>
</dbReference>
<dbReference type="InterPro" id="IPR011001">
    <property type="entry name" value="Saposin-like"/>
</dbReference>